<dbReference type="AlphaFoldDB" id="A0A9P7H8Y4"/>
<gene>
    <name evidence="2" type="ORF">KAF25_009332</name>
</gene>
<reference evidence="2" key="1">
    <citation type="submission" date="2021-04" db="EMBL/GenBank/DDBJ databases">
        <title>Draft genome of Fusarium avenaceum strain F156N33, isolated from an atmospheric sample in Virginia.</title>
        <authorList>
            <person name="Yang S."/>
            <person name="Vinatzer B.A."/>
            <person name="Coleman J."/>
        </authorList>
    </citation>
    <scope>NUCLEOTIDE SEQUENCE</scope>
    <source>
        <strain evidence="2">F156N33</strain>
    </source>
</reference>
<dbReference type="Proteomes" id="UP000782241">
    <property type="component" value="Unassembled WGS sequence"/>
</dbReference>
<organism evidence="2 3">
    <name type="scientific">Fusarium avenaceum</name>
    <dbReference type="NCBI Taxonomy" id="40199"/>
    <lineage>
        <taxon>Eukaryota</taxon>
        <taxon>Fungi</taxon>
        <taxon>Dikarya</taxon>
        <taxon>Ascomycota</taxon>
        <taxon>Pezizomycotina</taxon>
        <taxon>Sordariomycetes</taxon>
        <taxon>Hypocreomycetidae</taxon>
        <taxon>Hypocreales</taxon>
        <taxon>Nectriaceae</taxon>
        <taxon>Fusarium</taxon>
        <taxon>Fusarium tricinctum species complex</taxon>
    </lineage>
</organism>
<keyword evidence="3" id="KW-1185">Reference proteome</keyword>
<dbReference type="EMBL" id="JAGPUO010000001">
    <property type="protein sequence ID" value="KAG5665207.1"/>
    <property type="molecule type" value="Genomic_DNA"/>
</dbReference>
<proteinExistence type="predicted"/>
<evidence type="ECO:0000256" key="1">
    <source>
        <dbReference type="SAM" id="MobiDB-lite"/>
    </source>
</evidence>
<accession>A0A9P7H8Y4</accession>
<evidence type="ECO:0000313" key="3">
    <source>
        <dbReference type="Proteomes" id="UP000782241"/>
    </source>
</evidence>
<name>A0A9P7H8Y4_9HYPO</name>
<sequence length="90" mass="9654">MDLCPQHKISKILNMPASTFTTAAPALQMPREPAPAAFPTERTSTEQPRPIQPMSMEQPEMSMRGGKDGGAICCGICAGLCCFECLDCCC</sequence>
<feature type="region of interest" description="Disordered" evidence="1">
    <location>
        <begin position="25"/>
        <end position="63"/>
    </location>
</feature>
<evidence type="ECO:0008006" key="4">
    <source>
        <dbReference type="Google" id="ProtNLM"/>
    </source>
</evidence>
<evidence type="ECO:0000313" key="2">
    <source>
        <dbReference type="EMBL" id="KAG5665207.1"/>
    </source>
</evidence>
<protein>
    <recommendedName>
        <fullName evidence="4">Cysteine-rich transmembrane CYSTM domain-containing protein</fullName>
    </recommendedName>
</protein>
<comment type="caution">
    <text evidence="2">The sequence shown here is derived from an EMBL/GenBank/DDBJ whole genome shotgun (WGS) entry which is preliminary data.</text>
</comment>